<feature type="binding site" evidence="9">
    <location>
        <begin position="181"/>
        <end position="182"/>
    </location>
    <ligand>
        <name>alpha-D-glucose 1-phosphate</name>
        <dbReference type="ChEBI" id="CHEBI:58601"/>
    </ligand>
</feature>
<evidence type="ECO:0000313" key="12">
    <source>
        <dbReference type="EMBL" id="EEW37734.1"/>
    </source>
</evidence>
<dbReference type="PROSITE" id="PS00808">
    <property type="entry name" value="ADP_GLC_PYROPHOSPH_1"/>
    <property type="match status" value="1"/>
</dbReference>
<feature type="binding site" evidence="9">
    <location>
        <position position="192"/>
    </location>
    <ligand>
        <name>alpha-D-glucose 1-phosphate</name>
        <dbReference type="ChEBI" id="CHEBI:58601"/>
    </ligand>
</feature>
<dbReference type="SUPFAM" id="SSF53448">
    <property type="entry name" value="Nucleotide-diphospho-sugar transferases"/>
    <property type="match status" value="1"/>
</dbReference>
<dbReference type="PROSITE" id="PS00809">
    <property type="entry name" value="ADP_GLC_PYROPHOSPH_2"/>
    <property type="match status" value="1"/>
</dbReference>
<dbReference type="PANTHER" id="PTHR43523">
    <property type="entry name" value="GLUCOSE-1-PHOSPHATE ADENYLYLTRANSFERASE-RELATED"/>
    <property type="match status" value="1"/>
</dbReference>
<evidence type="ECO:0000256" key="5">
    <source>
        <dbReference type="ARBA" id="ARBA00022741"/>
    </source>
</evidence>
<feature type="binding site" evidence="9">
    <location>
        <position position="101"/>
    </location>
    <ligand>
        <name>alpha-D-glucose 1-phosphate</name>
        <dbReference type="ChEBI" id="CHEBI:58601"/>
    </ligand>
</feature>
<dbReference type="InterPro" id="IPR005835">
    <property type="entry name" value="NTP_transferase_dom"/>
</dbReference>
<evidence type="ECO:0000256" key="8">
    <source>
        <dbReference type="ARBA" id="ARBA00023277"/>
    </source>
</evidence>
<feature type="domain" description="Glucose-1-phosphate adenylyltransferase/Bifunctional protein GlmU-like C-terminal hexapeptide" evidence="11">
    <location>
        <begin position="291"/>
        <end position="364"/>
    </location>
</feature>
<dbReference type="InterPro" id="IPR023049">
    <property type="entry name" value="GlgC_bac"/>
</dbReference>
<dbReference type="eggNOG" id="COG0448">
    <property type="taxonomic scope" value="Bacteria"/>
</dbReference>
<dbReference type="Gene3D" id="2.160.10.10">
    <property type="entry name" value="Hexapeptide repeat proteins"/>
    <property type="match status" value="1"/>
</dbReference>
<evidence type="ECO:0000256" key="9">
    <source>
        <dbReference type="HAMAP-Rule" id="MF_00624"/>
    </source>
</evidence>
<dbReference type="GO" id="GO:0008878">
    <property type="term" value="F:glucose-1-phosphate adenylyltransferase activity"/>
    <property type="evidence" value="ECO:0007669"/>
    <property type="project" value="UniProtKB-UniRule"/>
</dbReference>
<keyword evidence="3 9" id="KW-0808">Transferase</keyword>
<sequence>MARKKEIVAMLLAGGQGTRLQVLTKDMAKPAVPFGGKYRIIDFPLSNCSNSGISTVGVLTQFMPLELNSYMGNGNPWDLDRVDGGLTILPPYTAGKTGEWYKGTANAIYQNIKYIEQYDPEYVLILSGDHIYKMNYNKMLDFHKEKEADLTVAHINVPLEEASRFGILNTNDDLQIIEFLEKPEHPISTKASMGIYIFNWKVLKEYLIRDEENPESEKDFGKNIIPMLLEENRRIFAFPFAGYWKDVGTIESLWEANMDLIKRRDEFNISDKTWKVYYRHEGKLPQFIGDSAQVTDSMISDGTIVLGTVHESIVSSGVSIEKNAKVQGSIIMQNAIIEEGATVINSIIAEGTVVKSGVTVGHSEVELGQDMITVIGKDEIVTEDTKVGGN</sequence>
<dbReference type="HOGENOM" id="CLU_029499_14_0_9"/>
<keyword evidence="7 9" id="KW-0320">Glycogen biosynthesis</keyword>
<evidence type="ECO:0000259" key="10">
    <source>
        <dbReference type="Pfam" id="PF00483"/>
    </source>
</evidence>
<keyword evidence="6 9" id="KW-0067">ATP-binding</keyword>
<organism evidence="12 13">
    <name type="scientific">Granulicatella adiacens ATCC 49175</name>
    <dbReference type="NCBI Taxonomy" id="638301"/>
    <lineage>
        <taxon>Bacteria</taxon>
        <taxon>Bacillati</taxon>
        <taxon>Bacillota</taxon>
        <taxon>Bacilli</taxon>
        <taxon>Lactobacillales</taxon>
        <taxon>Carnobacteriaceae</taxon>
        <taxon>Granulicatella</taxon>
    </lineage>
</organism>
<comment type="catalytic activity">
    <reaction evidence="9">
        <text>alpha-D-glucose 1-phosphate + ATP + H(+) = ADP-alpha-D-glucose + diphosphate</text>
        <dbReference type="Rhea" id="RHEA:12120"/>
        <dbReference type="ChEBI" id="CHEBI:15378"/>
        <dbReference type="ChEBI" id="CHEBI:30616"/>
        <dbReference type="ChEBI" id="CHEBI:33019"/>
        <dbReference type="ChEBI" id="CHEBI:57498"/>
        <dbReference type="ChEBI" id="CHEBI:58601"/>
        <dbReference type="EC" id="2.7.7.27"/>
    </reaction>
</comment>
<keyword evidence="4 9" id="KW-0548">Nucleotidyltransferase</keyword>
<evidence type="ECO:0000313" key="13">
    <source>
        <dbReference type="Proteomes" id="UP000005926"/>
    </source>
</evidence>
<dbReference type="RefSeq" id="WP_005605686.1">
    <property type="nucleotide sequence ID" value="NZ_CP102283.1"/>
</dbReference>
<dbReference type="Pfam" id="PF00483">
    <property type="entry name" value="NTP_transferase"/>
    <property type="match status" value="1"/>
</dbReference>
<dbReference type="NCBIfam" id="NF003670">
    <property type="entry name" value="PRK05293.1"/>
    <property type="match status" value="1"/>
</dbReference>
<accession>C8NF25</accession>
<feature type="binding site" evidence="9">
    <location>
        <position position="166"/>
    </location>
    <ligand>
        <name>alpha-D-glucose 1-phosphate</name>
        <dbReference type="ChEBI" id="CHEBI:58601"/>
    </ligand>
</feature>
<dbReference type="InterPro" id="IPR029044">
    <property type="entry name" value="Nucleotide-diphossugar_trans"/>
</dbReference>
<keyword evidence="2 9" id="KW-0321">Glycogen metabolism</keyword>
<feature type="site" description="Could play a key role in the communication between the regulatory and the substrate sites" evidence="9">
    <location>
        <position position="100"/>
    </location>
</feature>
<dbReference type="Pfam" id="PF24894">
    <property type="entry name" value="Hexapep_GlmU"/>
    <property type="match status" value="1"/>
</dbReference>
<evidence type="ECO:0000256" key="4">
    <source>
        <dbReference type="ARBA" id="ARBA00022695"/>
    </source>
</evidence>
<comment type="caution">
    <text evidence="12">The sequence shown here is derived from an EMBL/GenBank/DDBJ whole genome shotgun (WGS) entry which is preliminary data.</text>
</comment>
<comment type="pathway">
    <text evidence="9">Glycan biosynthesis; glycogen biosynthesis.</text>
</comment>
<evidence type="ECO:0000256" key="6">
    <source>
        <dbReference type="ARBA" id="ARBA00022840"/>
    </source>
</evidence>
<dbReference type="UniPathway" id="UPA00164"/>
<dbReference type="InterPro" id="IPR056818">
    <property type="entry name" value="GlmU/GlgC-like_hexapep"/>
</dbReference>
<comment type="subunit">
    <text evidence="9">Homotetramer.</text>
</comment>
<dbReference type="EC" id="2.7.7.27" evidence="9"/>
<dbReference type="STRING" id="638301.HMPREF0444_0520"/>
<evidence type="ECO:0000256" key="7">
    <source>
        <dbReference type="ARBA" id="ARBA00023056"/>
    </source>
</evidence>
<dbReference type="AlphaFoldDB" id="C8NF25"/>
<dbReference type="InterPro" id="IPR011004">
    <property type="entry name" value="Trimer_LpxA-like_sf"/>
</dbReference>
<dbReference type="GO" id="GO:0005978">
    <property type="term" value="P:glycogen biosynthetic process"/>
    <property type="evidence" value="ECO:0007669"/>
    <property type="project" value="UniProtKB-UniRule"/>
</dbReference>
<dbReference type="GO" id="GO:0005524">
    <property type="term" value="F:ATP binding"/>
    <property type="evidence" value="ECO:0007669"/>
    <property type="project" value="UniProtKB-KW"/>
</dbReference>
<dbReference type="HAMAP" id="MF_00624">
    <property type="entry name" value="GlgC"/>
    <property type="match status" value="1"/>
</dbReference>
<dbReference type="NCBIfam" id="TIGR02091">
    <property type="entry name" value="glgC"/>
    <property type="match status" value="1"/>
</dbReference>
<comment type="function">
    <text evidence="9">Involved in the biosynthesis of ADP-glucose, a building block required for the elongation reactions to produce glycogen. Catalyzes the reaction between ATP and alpha-D-glucose 1-phosphate (G1P) to produce pyrophosphate and ADP-Glc.</text>
</comment>
<dbReference type="Proteomes" id="UP000005926">
    <property type="component" value="Unassembled WGS sequence"/>
</dbReference>
<keyword evidence="8 9" id="KW-0119">Carbohydrate metabolism</keyword>
<protein>
    <recommendedName>
        <fullName evidence="9">Glucose-1-phosphate adenylyltransferase</fullName>
        <ecNumber evidence="9">2.7.7.27</ecNumber>
    </recommendedName>
    <alternativeName>
        <fullName evidence="9">ADP-glucose pyrophosphorylase</fullName>
        <shortName evidence="9">ADPGlc PPase</shortName>
    </alternativeName>
    <alternativeName>
        <fullName evidence="9">ADP-glucose synthase</fullName>
    </alternativeName>
</protein>
<reference evidence="12 13" key="1">
    <citation type="submission" date="2009-08" db="EMBL/GenBank/DDBJ databases">
        <authorList>
            <person name="Muzny D."/>
            <person name="Qin X."/>
            <person name="Deng J."/>
            <person name="Jiang H."/>
            <person name="Liu Y."/>
            <person name="Qu J."/>
            <person name="Song X.-Z."/>
            <person name="Zhang L."/>
            <person name="Thornton R."/>
            <person name="Coyle M."/>
            <person name="Francisco L."/>
            <person name="Jackson L."/>
            <person name="Javaid M."/>
            <person name="Korchina V."/>
            <person name="Kovar C."/>
            <person name="Mata R."/>
            <person name="Mathew T."/>
            <person name="Ngo R."/>
            <person name="Nguyen L."/>
            <person name="Nguyen N."/>
            <person name="Okwuonu G."/>
            <person name="Ongeri F."/>
            <person name="Pham C."/>
            <person name="Simmons D."/>
            <person name="Wilczek-Boney K."/>
            <person name="Hale W."/>
            <person name="Jakkamsetti A."/>
            <person name="Pham P."/>
            <person name="Ruth R."/>
            <person name="San Lucas F."/>
            <person name="Warren J."/>
            <person name="Zhang J."/>
            <person name="Zhao Z."/>
            <person name="Zhou C."/>
            <person name="Zhu D."/>
            <person name="Lee S."/>
            <person name="Bess C."/>
            <person name="Blankenburg K."/>
            <person name="Forbes L."/>
            <person name="Fu Q."/>
            <person name="Gubbala S."/>
            <person name="Hirani K."/>
            <person name="Jayaseelan J.C."/>
            <person name="Lara F."/>
            <person name="Munidasa M."/>
            <person name="Palculict T."/>
            <person name="Patil S."/>
            <person name="Pu L.-L."/>
            <person name="Saada N."/>
            <person name="Tang L."/>
            <person name="Weissenberger G."/>
            <person name="Zhu Y."/>
            <person name="Hemphill L."/>
            <person name="Shang Y."/>
            <person name="Youmans B."/>
            <person name="Ayvaz T."/>
            <person name="Ross M."/>
            <person name="Santibanez J."/>
            <person name="Aqrawi P."/>
            <person name="Gross S."/>
            <person name="Joshi V."/>
            <person name="Fowler G."/>
            <person name="Nazareth L."/>
            <person name="Reid J."/>
            <person name="Worley K."/>
            <person name="Petrosino J."/>
            <person name="Highlander S."/>
            <person name="Gibbs R."/>
        </authorList>
    </citation>
    <scope>NUCLEOTIDE SEQUENCE [LARGE SCALE GENOMIC DNA]</scope>
    <source>
        <strain evidence="12 13">ATCC 49175</strain>
    </source>
</reference>
<keyword evidence="5 9" id="KW-0547">Nucleotide-binding</keyword>
<dbReference type="InterPro" id="IPR005836">
    <property type="entry name" value="ADP_Glu_pyroP_CS"/>
</dbReference>
<name>C8NF25_9LACT</name>
<evidence type="ECO:0000256" key="2">
    <source>
        <dbReference type="ARBA" id="ARBA00022600"/>
    </source>
</evidence>
<evidence type="ECO:0000259" key="11">
    <source>
        <dbReference type="Pfam" id="PF24894"/>
    </source>
</evidence>
<comment type="similarity">
    <text evidence="1 9">Belongs to the bacterial/plant glucose-1-phosphate adenylyltransferase family.</text>
</comment>
<dbReference type="PANTHER" id="PTHR43523:SF2">
    <property type="entry name" value="GLUCOSE-1-PHOSPHATE ADENYLYLTRANSFERASE"/>
    <property type="match status" value="1"/>
</dbReference>
<dbReference type="SUPFAM" id="SSF51161">
    <property type="entry name" value="Trimeric LpxA-like enzymes"/>
    <property type="match status" value="1"/>
</dbReference>
<evidence type="ECO:0000256" key="3">
    <source>
        <dbReference type="ARBA" id="ARBA00022679"/>
    </source>
</evidence>
<dbReference type="CDD" id="cd02508">
    <property type="entry name" value="ADP_Glucose_PP"/>
    <property type="match status" value="1"/>
</dbReference>
<dbReference type="PROSITE" id="PS00810">
    <property type="entry name" value="ADP_GLC_PYROPHOSPH_3"/>
    <property type="match status" value="1"/>
</dbReference>
<feature type="domain" description="Nucleotidyl transferase" evidence="10">
    <location>
        <begin position="9"/>
        <end position="261"/>
    </location>
</feature>
<evidence type="ECO:0000256" key="1">
    <source>
        <dbReference type="ARBA" id="ARBA00010443"/>
    </source>
</evidence>
<dbReference type="CDD" id="cd04651">
    <property type="entry name" value="LbH_G1P_AT_C"/>
    <property type="match status" value="1"/>
</dbReference>
<keyword evidence="13" id="KW-1185">Reference proteome</keyword>
<dbReference type="EMBL" id="ACKZ01000012">
    <property type="protein sequence ID" value="EEW37734.1"/>
    <property type="molecule type" value="Genomic_DNA"/>
</dbReference>
<proteinExistence type="inferred from homology"/>
<feature type="site" description="Could play a key role in the communication between the regulatory and the substrate sites" evidence="9">
    <location>
        <position position="61"/>
    </location>
</feature>
<dbReference type="Gene3D" id="3.90.550.10">
    <property type="entry name" value="Spore Coat Polysaccharide Biosynthesis Protein SpsA, Chain A"/>
    <property type="match status" value="1"/>
</dbReference>
<dbReference type="InterPro" id="IPR011831">
    <property type="entry name" value="ADP-Glc_PPase"/>
</dbReference>
<gene>
    <name evidence="9 12" type="primary">glgC</name>
    <name evidence="12" type="ORF">HMPREF0444_0520</name>
</gene>
<dbReference type="GeneID" id="78413147"/>